<proteinExistence type="inferred from homology"/>
<evidence type="ECO:0000256" key="2">
    <source>
        <dbReference type="ARBA" id="ARBA00035112"/>
    </source>
</evidence>
<dbReference type="OrthoDB" id="3687641at2759"/>
<evidence type="ECO:0008006" key="6">
    <source>
        <dbReference type="Google" id="ProtNLM"/>
    </source>
</evidence>
<evidence type="ECO:0000256" key="3">
    <source>
        <dbReference type="SAM" id="Phobius"/>
    </source>
</evidence>
<reference evidence="4 5" key="1">
    <citation type="journal article" date="2018" name="IMA Fungus">
        <title>IMA Genome-F 9: Draft genome sequence of Annulohypoxylon stygium, Aspergillus mulundensis, Berkeleyomyces basicola (syn. Thielaviopsis basicola), Ceratocystis smalleyi, two Cercospora beticola strains, Coleophoma cylindrospora, Fusarium fracticaudum, Phialophora cf. hyalina, and Morchella septimelata.</title>
        <authorList>
            <person name="Wingfield B.D."/>
            <person name="Bills G.F."/>
            <person name="Dong Y."/>
            <person name="Huang W."/>
            <person name="Nel W.J."/>
            <person name="Swalarsk-Parry B.S."/>
            <person name="Vaghefi N."/>
            <person name="Wilken P.M."/>
            <person name="An Z."/>
            <person name="de Beer Z.W."/>
            <person name="De Vos L."/>
            <person name="Chen L."/>
            <person name="Duong T.A."/>
            <person name="Gao Y."/>
            <person name="Hammerbacher A."/>
            <person name="Kikkert J.R."/>
            <person name="Li Y."/>
            <person name="Li H."/>
            <person name="Li K."/>
            <person name="Li Q."/>
            <person name="Liu X."/>
            <person name="Ma X."/>
            <person name="Naidoo K."/>
            <person name="Pethybridge S.J."/>
            <person name="Sun J."/>
            <person name="Steenkamp E.T."/>
            <person name="van der Nest M.A."/>
            <person name="van Wyk S."/>
            <person name="Wingfield M.J."/>
            <person name="Xiong C."/>
            <person name="Yue Q."/>
            <person name="Zhang X."/>
        </authorList>
    </citation>
    <scope>NUCLEOTIDE SEQUENCE [LARGE SCALE GENOMIC DNA]</scope>
    <source>
        <strain evidence="4 5">BP5796</strain>
    </source>
</reference>
<dbReference type="AlphaFoldDB" id="A0A3D8Q765"/>
<keyword evidence="5" id="KW-1185">Reference proteome</keyword>
<comment type="pathway">
    <text evidence="1">Mycotoxin biosynthesis.</text>
</comment>
<protein>
    <recommendedName>
        <fullName evidence="6">Oxidase ustYa</fullName>
    </recommendedName>
</protein>
<dbReference type="EMBL" id="PDLN01000022">
    <property type="protein sequence ID" value="RDW57685.1"/>
    <property type="molecule type" value="Genomic_DNA"/>
</dbReference>
<keyword evidence="3" id="KW-0812">Transmembrane</keyword>
<evidence type="ECO:0000256" key="1">
    <source>
        <dbReference type="ARBA" id="ARBA00004685"/>
    </source>
</evidence>
<name>A0A3D8Q765_9HELO</name>
<gene>
    <name evidence="4" type="ORF">BP5796_12486</name>
</gene>
<feature type="transmembrane region" description="Helical" evidence="3">
    <location>
        <begin position="59"/>
        <end position="78"/>
    </location>
</feature>
<comment type="similarity">
    <text evidence="2">Belongs to the ustYa family.</text>
</comment>
<dbReference type="PANTHER" id="PTHR33365:SF4">
    <property type="entry name" value="CYCLOCHLOROTINE BIOSYNTHESIS PROTEIN O"/>
    <property type="match status" value="1"/>
</dbReference>
<evidence type="ECO:0000313" key="4">
    <source>
        <dbReference type="EMBL" id="RDW57685.1"/>
    </source>
</evidence>
<keyword evidence="3" id="KW-0472">Membrane</keyword>
<dbReference type="GO" id="GO:0043386">
    <property type="term" value="P:mycotoxin biosynthetic process"/>
    <property type="evidence" value="ECO:0007669"/>
    <property type="project" value="InterPro"/>
</dbReference>
<keyword evidence="3" id="KW-1133">Transmembrane helix</keyword>
<dbReference type="Proteomes" id="UP000256328">
    <property type="component" value="Unassembled WGS sequence"/>
</dbReference>
<dbReference type="Pfam" id="PF11807">
    <property type="entry name" value="UstYa"/>
    <property type="match status" value="1"/>
</dbReference>
<dbReference type="PANTHER" id="PTHR33365">
    <property type="entry name" value="YALI0B05434P"/>
    <property type="match status" value="1"/>
</dbReference>
<sequence>MDTKRTFRDEAGVEGREHLIAKPEAELSTINDEENWSPEIGRPSRQSKSRTCLVVLKEYWWLYTTGLLIALISLELVIWHDIRAGMQDCPQQAGGDYTNKGPIFTTEVTQWKANPDFVPLNATSFLDPRIQAKWETLYPPGAAFVGGPGSDDIYNSTSVTHQLHCVYIMGKIFSAVLTKSPNIPEPDDYEAYFLTCVDYIRQAVMCAGDVAIEPRGENGKLATVNNINSFNGHHVCKDYGQVQDYLTEQVRDGLRNIMPLDDW</sequence>
<accession>A0A3D8Q765</accession>
<comment type="caution">
    <text evidence="4">The sequence shown here is derived from an EMBL/GenBank/DDBJ whole genome shotgun (WGS) entry which is preliminary data.</text>
</comment>
<organism evidence="4 5">
    <name type="scientific">Coleophoma crateriformis</name>
    <dbReference type="NCBI Taxonomy" id="565419"/>
    <lineage>
        <taxon>Eukaryota</taxon>
        <taxon>Fungi</taxon>
        <taxon>Dikarya</taxon>
        <taxon>Ascomycota</taxon>
        <taxon>Pezizomycotina</taxon>
        <taxon>Leotiomycetes</taxon>
        <taxon>Helotiales</taxon>
        <taxon>Dermateaceae</taxon>
        <taxon>Coleophoma</taxon>
    </lineage>
</organism>
<evidence type="ECO:0000313" key="5">
    <source>
        <dbReference type="Proteomes" id="UP000256328"/>
    </source>
</evidence>
<dbReference type="InterPro" id="IPR021765">
    <property type="entry name" value="UstYa-like"/>
</dbReference>